<evidence type="ECO:0000256" key="1">
    <source>
        <dbReference type="SAM" id="MobiDB-lite"/>
    </source>
</evidence>
<protein>
    <submittedName>
        <fullName evidence="2">Uncharacterized protein</fullName>
    </submittedName>
</protein>
<proteinExistence type="predicted"/>
<feature type="region of interest" description="Disordered" evidence="1">
    <location>
        <begin position="1"/>
        <end position="38"/>
    </location>
</feature>
<organism evidence="2 3">
    <name type="scientific">Xylaria arbuscula</name>
    <dbReference type="NCBI Taxonomy" id="114810"/>
    <lineage>
        <taxon>Eukaryota</taxon>
        <taxon>Fungi</taxon>
        <taxon>Dikarya</taxon>
        <taxon>Ascomycota</taxon>
        <taxon>Pezizomycotina</taxon>
        <taxon>Sordariomycetes</taxon>
        <taxon>Xylariomycetidae</taxon>
        <taxon>Xylariales</taxon>
        <taxon>Xylariaceae</taxon>
        <taxon>Xylaria</taxon>
    </lineage>
</organism>
<feature type="compositionally biased region" description="Low complexity" evidence="1">
    <location>
        <begin position="1"/>
        <end position="37"/>
    </location>
</feature>
<accession>A0A9W8NAM5</accession>
<comment type="caution">
    <text evidence="2">The sequence shown here is derived from an EMBL/GenBank/DDBJ whole genome shotgun (WGS) entry which is preliminary data.</text>
</comment>
<evidence type="ECO:0000313" key="2">
    <source>
        <dbReference type="EMBL" id="KAJ3566559.1"/>
    </source>
</evidence>
<name>A0A9W8NAM5_9PEZI</name>
<keyword evidence="3" id="KW-1185">Reference proteome</keyword>
<dbReference type="Proteomes" id="UP001148614">
    <property type="component" value="Unassembled WGS sequence"/>
</dbReference>
<reference evidence="2" key="1">
    <citation type="submission" date="2022-07" db="EMBL/GenBank/DDBJ databases">
        <title>Genome Sequence of Xylaria arbuscula.</title>
        <authorList>
            <person name="Buettner E."/>
        </authorList>
    </citation>
    <scope>NUCLEOTIDE SEQUENCE</scope>
    <source>
        <strain evidence="2">VT107</strain>
    </source>
</reference>
<sequence>MAQPTTQPVTQPATQPAIQPAIQPLPGLGSPRRPLSPWAQRFNYNTGDRDLLIDDGVNHSGLAPQLPALHPKYYADNAPYDYRQPTKEQLDFTFLSERFQSHHLRGLESWQAGPLMRYLWFTDSIGVMSGGHQTSDYGPADSAGTARILFGARKEDCARIIFNTYRIQVNESKWYKFLRRDRWYDLEQPEPLLGGDNWSVDNPKVWSLLSISLELVDRMLKALIEDKHEMFETIMFGLMADWTQMVNRPEPAPHAQVLLSREYHRGACQQFNRPCALDQIPMTTEYWTQRLETLMKTQTFSFVEGFGHQDTVFGVTMLDIGNLIALDIGPLRNLMRGDLTLSERCMLHYGQAVTLIHEMFHAIGQFRKVEDETTWPKTLPSINWITHPTRFAEPFLDEDGAVELGFAAEDRLFGGALLMGRSPALPVNKRFKVYRC</sequence>
<evidence type="ECO:0000313" key="3">
    <source>
        <dbReference type="Proteomes" id="UP001148614"/>
    </source>
</evidence>
<dbReference type="AlphaFoldDB" id="A0A9W8NAM5"/>
<dbReference type="EMBL" id="JANPWZ010001343">
    <property type="protein sequence ID" value="KAJ3566559.1"/>
    <property type="molecule type" value="Genomic_DNA"/>
</dbReference>
<dbReference type="VEuPathDB" id="FungiDB:F4678DRAFT_480306"/>
<gene>
    <name evidence="2" type="ORF">NPX13_g7088</name>
</gene>